<dbReference type="Proteomes" id="UP000554286">
    <property type="component" value="Unassembled WGS sequence"/>
</dbReference>
<dbReference type="AlphaFoldDB" id="A0A7W6RES6"/>
<name>A0A7W6RES6_9PROT</name>
<reference evidence="1 2" key="1">
    <citation type="submission" date="2020-08" db="EMBL/GenBank/DDBJ databases">
        <title>Genome sequencing of Purple Non-Sulfur Bacteria from various extreme environments.</title>
        <authorList>
            <person name="Mayer M."/>
        </authorList>
    </citation>
    <scope>NUCLEOTIDE SEQUENCE [LARGE SCALE GENOMIC DNA]</scope>
    <source>
        <strain evidence="1 2">JA131</strain>
    </source>
</reference>
<accession>A0A7W6RES6</accession>
<evidence type="ECO:0000313" key="1">
    <source>
        <dbReference type="EMBL" id="MBB4266731.1"/>
    </source>
</evidence>
<protein>
    <submittedName>
        <fullName evidence="1">Uncharacterized protein</fullName>
    </submittedName>
</protein>
<comment type="caution">
    <text evidence="1">The sequence shown here is derived from an EMBL/GenBank/DDBJ whole genome shotgun (WGS) entry which is preliminary data.</text>
</comment>
<sequence length="38" mass="4618">MNKLLDRLRAWWRAHILDEVPDHLADAEFNRARRFDLG</sequence>
<dbReference type="EMBL" id="JACIGK010000016">
    <property type="protein sequence ID" value="MBB4266731.1"/>
    <property type="molecule type" value="Genomic_DNA"/>
</dbReference>
<keyword evidence="2" id="KW-1185">Reference proteome</keyword>
<gene>
    <name evidence="1" type="ORF">GGD89_002364</name>
</gene>
<organism evidence="1 2">
    <name type="scientific">Roseospira visakhapatnamensis</name>
    <dbReference type="NCBI Taxonomy" id="390880"/>
    <lineage>
        <taxon>Bacteria</taxon>
        <taxon>Pseudomonadati</taxon>
        <taxon>Pseudomonadota</taxon>
        <taxon>Alphaproteobacteria</taxon>
        <taxon>Rhodospirillales</taxon>
        <taxon>Rhodospirillaceae</taxon>
        <taxon>Roseospira</taxon>
    </lineage>
</organism>
<proteinExistence type="predicted"/>
<evidence type="ECO:0000313" key="2">
    <source>
        <dbReference type="Proteomes" id="UP000554286"/>
    </source>
</evidence>